<dbReference type="RefSeq" id="WP_249298262.1">
    <property type="nucleotide sequence ID" value="NZ_JACRSX010000015.1"/>
</dbReference>
<organism evidence="2 3">
    <name type="scientific">Jutongia huaianensis</name>
    <dbReference type="NCBI Taxonomy" id="2763668"/>
    <lineage>
        <taxon>Bacteria</taxon>
        <taxon>Bacillati</taxon>
        <taxon>Bacillota</taxon>
        <taxon>Clostridia</taxon>
        <taxon>Lachnospirales</taxon>
        <taxon>Lachnospiraceae</taxon>
        <taxon>Jutongia</taxon>
    </lineage>
</organism>
<keyword evidence="3" id="KW-1185">Reference proteome</keyword>
<evidence type="ECO:0000313" key="3">
    <source>
        <dbReference type="Proteomes" id="UP000606193"/>
    </source>
</evidence>
<dbReference type="EMBL" id="JACRSX010000015">
    <property type="protein sequence ID" value="MBC8563094.1"/>
    <property type="molecule type" value="Genomic_DNA"/>
</dbReference>
<feature type="compositionally biased region" description="Polar residues" evidence="1">
    <location>
        <begin position="104"/>
        <end position="117"/>
    </location>
</feature>
<accession>A0ABR7N3H9</accession>
<feature type="region of interest" description="Disordered" evidence="1">
    <location>
        <begin position="78"/>
        <end position="139"/>
    </location>
</feature>
<evidence type="ECO:0000313" key="2">
    <source>
        <dbReference type="EMBL" id="MBC8563094.1"/>
    </source>
</evidence>
<gene>
    <name evidence="2" type="ORF">H8704_10720</name>
</gene>
<proteinExistence type="predicted"/>
<sequence>MIQLNREAGISKKYDGTLDYGIEMYDNLPYQRNSDVCNGSTVALYSGHIIKYYLCNNEEEAYPINNRDDEIQSILRRAREEAEKHQTEDTEPEVIGDPSEITDEQIQALTTDQSSDNDGTEAEPAGTPEVVNLDDIEDW</sequence>
<reference evidence="2 3" key="1">
    <citation type="submission" date="2020-08" db="EMBL/GenBank/DDBJ databases">
        <title>Genome public.</title>
        <authorList>
            <person name="Liu C."/>
            <person name="Sun Q."/>
        </authorList>
    </citation>
    <scope>NUCLEOTIDE SEQUENCE [LARGE SCALE GENOMIC DNA]</scope>
    <source>
        <strain evidence="2 3">NSJ-37</strain>
    </source>
</reference>
<dbReference type="Proteomes" id="UP000606193">
    <property type="component" value="Unassembled WGS sequence"/>
</dbReference>
<evidence type="ECO:0000256" key="1">
    <source>
        <dbReference type="SAM" id="MobiDB-lite"/>
    </source>
</evidence>
<feature type="compositionally biased region" description="Basic and acidic residues" evidence="1">
    <location>
        <begin position="78"/>
        <end position="88"/>
    </location>
</feature>
<comment type="caution">
    <text evidence="2">The sequence shown here is derived from an EMBL/GenBank/DDBJ whole genome shotgun (WGS) entry which is preliminary data.</text>
</comment>
<protein>
    <submittedName>
        <fullName evidence="2">Uncharacterized protein</fullName>
    </submittedName>
</protein>
<name>A0ABR7N3H9_9FIRM</name>